<feature type="compositionally biased region" description="Low complexity" evidence="1">
    <location>
        <begin position="921"/>
        <end position="937"/>
    </location>
</feature>
<feature type="compositionally biased region" description="Polar residues" evidence="1">
    <location>
        <begin position="938"/>
        <end position="948"/>
    </location>
</feature>
<reference evidence="3" key="1">
    <citation type="submission" date="2020-11" db="EMBL/GenBank/DDBJ databases">
        <authorList>
            <consortium name="DOE Joint Genome Institute"/>
            <person name="Ahrendt S."/>
            <person name="Riley R."/>
            <person name="Andreopoulos W."/>
            <person name="LaButti K."/>
            <person name="Pangilinan J."/>
            <person name="Ruiz-duenas F.J."/>
            <person name="Barrasa J.M."/>
            <person name="Sanchez-Garcia M."/>
            <person name="Camarero S."/>
            <person name="Miyauchi S."/>
            <person name="Serrano A."/>
            <person name="Linde D."/>
            <person name="Babiker R."/>
            <person name="Drula E."/>
            <person name="Ayuso-Fernandez I."/>
            <person name="Pacheco R."/>
            <person name="Padilla G."/>
            <person name="Ferreira P."/>
            <person name="Barriuso J."/>
            <person name="Kellner H."/>
            <person name="Castanera R."/>
            <person name="Alfaro M."/>
            <person name="Ramirez L."/>
            <person name="Pisabarro A.G."/>
            <person name="Kuo A."/>
            <person name="Tritt A."/>
            <person name="Lipzen A."/>
            <person name="He G."/>
            <person name="Yan M."/>
            <person name="Ng V."/>
            <person name="Cullen D."/>
            <person name="Martin F."/>
            <person name="Rosso M.-N."/>
            <person name="Henrissat B."/>
            <person name="Hibbett D."/>
            <person name="Martinez A.T."/>
            <person name="Grigoriev I.V."/>
        </authorList>
    </citation>
    <scope>NUCLEOTIDE SEQUENCE</scope>
    <source>
        <strain evidence="3">AH 44721</strain>
    </source>
</reference>
<accession>A0A9P5NVZ7</accession>
<dbReference type="Gene3D" id="2.60.120.620">
    <property type="entry name" value="q2cbj1_9rhob like domain"/>
    <property type="match status" value="1"/>
</dbReference>
<feature type="compositionally biased region" description="Acidic residues" evidence="1">
    <location>
        <begin position="65"/>
        <end position="75"/>
    </location>
</feature>
<evidence type="ECO:0000256" key="1">
    <source>
        <dbReference type="SAM" id="MobiDB-lite"/>
    </source>
</evidence>
<organism evidence="3 4">
    <name type="scientific">Gymnopilus junonius</name>
    <name type="common">Spectacular rustgill mushroom</name>
    <name type="synonym">Gymnopilus spectabilis subsp. junonius</name>
    <dbReference type="NCBI Taxonomy" id="109634"/>
    <lineage>
        <taxon>Eukaryota</taxon>
        <taxon>Fungi</taxon>
        <taxon>Dikarya</taxon>
        <taxon>Basidiomycota</taxon>
        <taxon>Agaricomycotina</taxon>
        <taxon>Agaricomycetes</taxon>
        <taxon>Agaricomycetidae</taxon>
        <taxon>Agaricales</taxon>
        <taxon>Agaricineae</taxon>
        <taxon>Hymenogastraceae</taxon>
        <taxon>Gymnopilus</taxon>
    </lineage>
</organism>
<dbReference type="PANTHER" id="PTHR33099:SF7">
    <property type="entry name" value="MYND-TYPE DOMAIN-CONTAINING PROTEIN"/>
    <property type="match status" value="1"/>
</dbReference>
<comment type="caution">
    <text evidence="3">The sequence shown here is derived from an EMBL/GenBank/DDBJ whole genome shotgun (WGS) entry which is preliminary data.</text>
</comment>
<feature type="region of interest" description="Disordered" evidence="1">
    <location>
        <begin position="647"/>
        <end position="680"/>
    </location>
</feature>
<evidence type="ECO:0000313" key="3">
    <source>
        <dbReference type="EMBL" id="KAF8908585.1"/>
    </source>
</evidence>
<feature type="compositionally biased region" description="Polar residues" evidence="1">
    <location>
        <begin position="899"/>
        <end position="920"/>
    </location>
</feature>
<feature type="compositionally biased region" description="Low complexity" evidence="1">
    <location>
        <begin position="652"/>
        <end position="669"/>
    </location>
</feature>
<proteinExistence type="predicted"/>
<sequence length="969" mass="107350">MDIPSLLNSPASSYTYTLSAQLWPEDDSTMEVASTTSDPWENGHYTPAESPQPSEITGGTSEGADVIDDEDENENEDKNANGDDDMASVLSVGGDLQDDLEEVLNDKNFSFEGTFYHAGLLTAAPNPCLHISGLGFVGLPLSDRDAKCIVSCATLAPFGHGERTLVDKIVRDTWEIEPARVTFANPHWEPYIKSTVVHEVCKSLGVAIGNHPPKMELHKLLLYEKGSHFLPHQDTQKAERMFATVVIILPSPYAGGEVVVSHASTTKTIDFASNSLLSTAILAWYTDVKHAVKEVIAGYRLALSYNLIHDEPSSSTPRYGLPDLDEAVVPLRRILKKWKAGKYNDELDRNLIAYLLDHEYSVVNLHGGFKDLKGVDSQRIKFLRPVAEQLGFRIGLANLEHNVRGDADDCGGGYYRRGRYDSDEEEDSGEPEMAEDIFLGQEELIPKDPFDGDEPDDAEYEGYTGNEAGQLDYWYRRTVLILIPEEKLDDIRYSVEGITYAFQKLKESNAIPPTPWRDLEIWKALMKLRNCSLQVVDVGRLLQAWQLFSFAEVCVNFEELLARSTQLPERMKFIYDDGIVIPWCQKESDKILSSYSVASVEDVPTIMTVILMAGLESFKRIVLPNLFSKKDNYDFWIAFIKSLRDGKPQPTPTAAATDTTTDTLAAKPASQTAVEHPPTQGADAVDSLIKECLQAAALRWSEIPPPSLLYSYYASRLPQTKPPRSIASSRLSKEPLQFPRLRSLLIEKQQDLLSSPFVEFFQVLIGLYLKDILVDKNHRNVRLRKLGCGCQDCGRLDTFILDPKSSTTTFWIAQGRRTHLEGRVMEAQDLCTFTTIRTGSPHGLQITKQPKVVQESTWEGRQKAAKAFLASIGTDVLIARIMGARYLEVLRAMEGAGPSGSTKNPSVAPSVVGTSRVPQPTTASSTAKSSAPRASTTVPNSHSASSQVAGKKRKNVIQLGPVIDLTEED</sequence>
<keyword evidence="4" id="KW-1185">Reference proteome</keyword>
<dbReference type="InterPro" id="IPR044862">
    <property type="entry name" value="Pro_4_hyd_alph_FE2OG_OXY"/>
</dbReference>
<protein>
    <recommendedName>
        <fullName evidence="2">Prolyl 4-hydroxylase alpha subunit Fe(2+) 2OG dioxygenase domain-containing protein</fullName>
    </recommendedName>
</protein>
<feature type="domain" description="Prolyl 4-hydroxylase alpha subunit Fe(2+) 2OG dioxygenase" evidence="2">
    <location>
        <begin position="220"/>
        <end position="305"/>
    </location>
</feature>
<feature type="compositionally biased region" description="Polar residues" evidence="1">
    <location>
        <begin position="49"/>
        <end position="59"/>
    </location>
</feature>
<dbReference type="Pfam" id="PF13640">
    <property type="entry name" value="2OG-FeII_Oxy_3"/>
    <property type="match status" value="1"/>
</dbReference>
<dbReference type="Proteomes" id="UP000724874">
    <property type="component" value="Unassembled WGS sequence"/>
</dbReference>
<name>A0A9P5NVZ7_GYMJU</name>
<dbReference type="OrthoDB" id="124582at2759"/>
<feature type="region of interest" description="Disordered" evidence="1">
    <location>
        <begin position="896"/>
        <end position="953"/>
    </location>
</feature>
<dbReference type="PANTHER" id="PTHR33099">
    <property type="entry name" value="FE2OG DIOXYGENASE DOMAIN-CONTAINING PROTEIN"/>
    <property type="match status" value="1"/>
</dbReference>
<gene>
    <name evidence="3" type="ORF">CPB84DRAFT_1767012</name>
</gene>
<evidence type="ECO:0000313" key="4">
    <source>
        <dbReference type="Proteomes" id="UP000724874"/>
    </source>
</evidence>
<dbReference type="EMBL" id="JADNYJ010000011">
    <property type="protein sequence ID" value="KAF8908585.1"/>
    <property type="molecule type" value="Genomic_DNA"/>
</dbReference>
<dbReference type="AlphaFoldDB" id="A0A9P5NVZ7"/>
<feature type="region of interest" description="Disordered" evidence="1">
    <location>
        <begin position="22"/>
        <end position="90"/>
    </location>
</feature>
<evidence type="ECO:0000259" key="2">
    <source>
        <dbReference type="Pfam" id="PF13640"/>
    </source>
</evidence>